<name>A0AAW2FSM7_9HYME</name>
<keyword evidence="3" id="KW-1185">Reference proteome</keyword>
<evidence type="ECO:0000256" key="1">
    <source>
        <dbReference type="SAM" id="MobiDB-lite"/>
    </source>
</evidence>
<dbReference type="AlphaFoldDB" id="A0AAW2FSM7"/>
<feature type="compositionally biased region" description="Basic residues" evidence="1">
    <location>
        <begin position="65"/>
        <end position="82"/>
    </location>
</feature>
<reference evidence="2 3" key="1">
    <citation type="submission" date="2023-03" db="EMBL/GenBank/DDBJ databases">
        <title>High recombination rates correlate with genetic variation in Cardiocondyla obscurior ants.</title>
        <authorList>
            <person name="Errbii M."/>
        </authorList>
    </citation>
    <scope>NUCLEOTIDE SEQUENCE [LARGE SCALE GENOMIC DNA]</scope>
    <source>
        <strain evidence="2">Alpha-2009</strain>
        <tissue evidence="2">Whole body</tissue>
    </source>
</reference>
<dbReference type="EMBL" id="JADYXP020000008">
    <property type="protein sequence ID" value="KAL0118974.1"/>
    <property type="molecule type" value="Genomic_DNA"/>
</dbReference>
<comment type="caution">
    <text evidence="2">The sequence shown here is derived from an EMBL/GenBank/DDBJ whole genome shotgun (WGS) entry which is preliminary data.</text>
</comment>
<organism evidence="2 3">
    <name type="scientific">Cardiocondyla obscurior</name>
    <dbReference type="NCBI Taxonomy" id="286306"/>
    <lineage>
        <taxon>Eukaryota</taxon>
        <taxon>Metazoa</taxon>
        <taxon>Ecdysozoa</taxon>
        <taxon>Arthropoda</taxon>
        <taxon>Hexapoda</taxon>
        <taxon>Insecta</taxon>
        <taxon>Pterygota</taxon>
        <taxon>Neoptera</taxon>
        <taxon>Endopterygota</taxon>
        <taxon>Hymenoptera</taxon>
        <taxon>Apocrita</taxon>
        <taxon>Aculeata</taxon>
        <taxon>Formicoidea</taxon>
        <taxon>Formicidae</taxon>
        <taxon>Myrmicinae</taxon>
        <taxon>Cardiocondyla</taxon>
    </lineage>
</organism>
<dbReference type="Proteomes" id="UP001430953">
    <property type="component" value="Unassembled WGS sequence"/>
</dbReference>
<accession>A0AAW2FSM7</accession>
<feature type="region of interest" description="Disordered" evidence="1">
    <location>
        <begin position="62"/>
        <end position="82"/>
    </location>
</feature>
<sequence>MYARFARLRTFVSRAGYTLRGRKRRRGGGGEKRAASNCHSLCFTMTLRGNREKYRFCSNDIGNGIKKKKKRSRDRPRGRHTKNVAEKIAATRVPLSTLKLSRVEFAENYSARIQL</sequence>
<proteinExistence type="predicted"/>
<protein>
    <submittedName>
        <fullName evidence="2">Uncharacterized protein</fullName>
    </submittedName>
</protein>
<evidence type="ECO:0000313" key="3">
    <source>
        <dbReference type="Proteomes" id="UP001430953"/>
    </source>
</evidence>
<evidence type="ECO:0000313" key="2">
    <source>
        <dbReference type="EMBL" id="KAL0118974.1"/>
    </source>
</evidence>
<gene>
    <name evidence="2" type="ORF">PUN28_009536</name>
</gene>